<dbReference type="Pfam" id="PF08327">
    <property type="entry name" value="AHSA1"/>
    <property type="match status" value="1"/>
</dbReference>
<name>A0A6L8UYK7_9BACL</name>
<dbReference type="SUPFAM" id="SSF55961">
    <property type="entry name" value="Bet v1-like"/>
    <property type="match status" value="1"/>
</dbReference>
<dbReference type="AlphaFoldDB" id="A0A6L8UYK7"/>
<comment type="similarity">
    <text evidence="1">Belongs to the AHA1 family.</text>
</comment>
<proteinExistence type="inferred from homology"/>
<gene>
    <name evidence="3" type="ORF">GQF01_14450</name>
</gene>
<sequence length="172" mass="19359">MSNHQGLLLKREFNAPRELVFKVWTDPTHFGNWWGPKGFSLEVAKMDVRPGGMFLGCQKSPDGQHAMWGKFVYQEVQAPERLVWVQSFSDEEGNIVRAPFNPNWPLEILNILTLEENEGTTVLTLQGGPINASTEEQEAFDAMAPMVGQGFEGTFEQLANYLASQQEADIKQ</sequence>
<keyword evidence="4" id="KW-1185">Reference proteome</keyword>
<evidence type="ECO:0000259" key="2">
    <source>
        <dbReference type="Pfam" id="PF08327"/>
    </source>
</evidence>
<accession>A0A6L8UYK7</accession>
<dbReference type="Proteomes" id="UP000481087">
    <property type="component" value="Unassembled WGS sequence"/>
</dbReference>
<dbReference type="RefSeq" id="WP_161407529.1">
    <property type="nucleotide sequence ID" value="NZ_WTUZ01000017.1"/>
</dbReference>
<protein>
    <submittedName>
        <fullName evidence="3">SRPBCC domain-containing protein</fullName>
    </submittedName>
</protein>
<dbReference type="InterPro" id="IPR023393">
    <property type="entry name" value="START-like_dom_sf"/>
</dbReference>
<reference evidence="3 4" key="1">
    <citation type="submission" date="2019-12" db="EMBL/GenBank/DDBJ databases">
        <title>Paenibacillus sp. nov. sp. isolated from soil.</title>
        <authorList>
            <person name="Kim J."/>
            <person name="Jeong S.E."/>
            <person name="Jung H.S."/>
            <person name="Jeon C.O."/>
        </authorList>
    </citation>
    <scope>NUCLEOTIDE SEQUENCE [LARGE SCALE GENOMIC DNA]</scope>
    <source>
        <strain evidence="3 4">5J-6</strain>
    </source>
</reference>
<dbReference type="EMBL" id="WTUZ01000017">
    <property type="protein sequence ID" value="MZQ83313.1"/>
    <property type="molecule type" value="Genomic_DNA"/>
</dbReference>
<evidence type="ECO:0000313" key="3">
    <source>
        <dbReference type="EMBL" id="MZQ83313.1"/>
    </source>
</evidence>
<dbReference type="InterPro" id="IPR013538">
    <property type="entry name" value="ASHA1/2-like_C"/>
</dbReference>
<feature type="domain" description="Activator of Hsp90 ATPase homologue 1/2-like C-terminal" evidence="2">
    <location>
        <begin position="14"/>
        <end position="162"/>
    </location>
</feature>
<dbReference type="CDD" id="cd07814">
    <property type="entry name" value="SRPBCC_CalC_Aha1-like"/>
    <property type="match status" value="1"/>
</dbReference>
<comment type="caution">
    <text evidence="3">The sequence shown here is derived from an EMBL/GenBank/DDBJ whole genome shotgun (WGS) entry which is preliminary data.</text>
</comment>
<organism evidence="3 4">
    <name type="scientific">Paenibacillus silvestris</name>
    <dbReference type="NCBI Taxonomy" id="2606219"/>
    <lineage>
        <taxon>Bacteria</taxon>
        <taxon>Bacillati</taxon>
        <taxon>Bacillota</taxon>
        <taxon>Bacilli</taxon>
        <taxon>Bacillales</taxon>
        <taxon>Paenibacillaceae</taxon>
        <taxon>Paenibacillus</taxon>
    </lineage>
</organism>
<evidence type="ECO:0000256" key="1">
    <source>
        <dbReference type="ARBA" id="ARBA00006817"/>
    </source>
</evidence>
<evidence type="ECO:0000313" key="4">
    <source>
        <dbReference type="Proteomes" id="UP000481087"/>
    </source>
</evidence>
<dbReference type="Gene3D" id="3.30.530.20">
    <property type="match status" value="1"/>
</dbReference>